<dbReference type="Pfam" id="PF03208">
    <property type="entry name" value="PRA1"/>
    <property type="match status" value="1"/>
</dbReference>
<keyword evidence="6 14" id="KW-1133">Transmembrane helix</keyword>
<feature type="domain" description="AP2/ERF" evidence="15">
    <location>
        <begin position="51"/>
        <end position="108"/>
    </location>
</feature>
<accession>A0A8J5FKS6</accession>
<comment type="similarity">
    <text evidence="12">Belongs to the AP2/ERF transcription factor family. ERF subfamily.</text>
</comment>
<dbReference type="GO" id="GO:0005634">
    <property type="term" value="C:nucleus"/>
    <property type="evidence" value="ECO:0007669"/>
    <property type="project" value="UniProtKB-SubCell"/>
</dbReference>
<dbReference type="PRINTS" id="PR00367">
    <property type="entry name" value="ETHRSPELEMNT"/>
</dbReference>
<protein>
    <recommendedName>
        <fullName evidence="15">AP2/ERF domain-containing protein</fullName>
    </recommendedName>
</protein>
<evidence type="ECO:0000256" key="13">
    <source>
        <dbReference type="SAM" id="MobiDB-lite"/>
    </source>
</evidence>
<comment type="similarity">
    <text evidence="4">Belongs to the PRA1 family.</text>
</comment>
<dbReference type="GO" id="GO:0016020">
    <property type="term" value="C:membrane"/>
    <property type="evidence" value="ECO:0007669"/>
    <property type="project" value="UniProtKB-SubCell"/>
</dbReference>
<evidence type="ECO:0000256" key="2">
    <source>
        <dbReference type="ARBA" id="ARBA00004123"/>
    </source>
</evidence>
<feature type="transmembrane region" description="Helical" evidence="14">
    <location>
        <begin position="349"/>
        <end position="367"/>
    </location>
</feature>
<name>A0A8J5FKS6_ZINOF</name>
<evidence type="ECO:0000256" key="9">
    <source>
        <dbReference type="ARBA" id="ARBA00023136"/>
    </source>
</evidence>
<dbReference type="PANTHER" id="PTHR31241:SF24">
    <property type="entry name" value="ETHYLENE-RESPONSIVE TRANSCRIPTION FACTOR ABI4"/>
    <property type="match status" value="1"/>
</dbReference>
<dbReference type="InterPro" id="IPR036955">
    <property type="entry name" value="AP2/ERF_dom_sf"/>
</dbReference>
<evidence type="ECO:0000256" key="1">
    <source>
        <dbReference type="ARBA" id="ARBA00002501"/>
    </source>
</evidence>
<reference evidence="16 17" key="1">
    <citation type="submission" date="2020-08" db="EMBL/GenBank/DDBJ databases">
        <title>Plant Genome Project.</title>
        <authorList>
            <person name="Zhang R.-G."/>
        </authorList>
    </citation>
    <scope>NUCLEOTIDE SEQUENCE [LARGE SCALE GENOMIC DNA]</scope>
    <source>
        <tissue evidence="16">Rhizome</tissue>
    </source>
</reference>
<dbReference type="GO" id="GO:0045893">
    <property type="term" value="P:positive regulation of DNA-templated transcription"/>
    <property type="evidence" value="ECO:0007669"/>
    <property type="project" value="TreeGrafter"/>
</dbReference>
<feature type="transmembrane region" description="Helical" evidence="14">
    <location>
        <begin position="461"/>
        <end position="482"/>
    </location>
</feature>
<feature type="transmembrane region" description="Helical" evidence="14">
    <location>
        <begin position="373"/>
        <end position="389"/>
    </location>
</feature>
<feature type="transmembrane region" description="Helical" evidence="14">
    <location>
        <begin position="410"/>
        <end position="441"/>
    </location>
</feature>
<dbReference type="GO" id="GO:0006950">
    <property type="term" value="P:response to stress"/>
    <property type="evidence" value="ECO:0007669"/>
    <property type="project" value="TreeGrafter"/>
</dbReference>
<dbReference type="GO" id="GO:0000976">
    <property type="term" value="F:transcription cis-regulatory region binding"/>
    <property type="evidence" value="ECO:0007669"/>
    <property type="project" value="TreeGrafter"/>
</dbReference>
<gene>
    <name evidence="16" type="ORF">ZIOFF_054883</name>
</gene>
<evidence type="ECO:0000313" key="16">
    <source>
        <dbReference type="EMBL" id="KAG6486313.1"/>
    </source>
</evidence>
<evidence type="ECO:0000256" key="3">
    <source>
        <dbReference type="ARBA" id="ARBA00004141"/>
    </source>
</evidence>
<sequence>MDDQKHNSPIEVEQSPQSSASDETAAATSDRRGKGKGKGKGKGGPENGKFRFRGVRQRSWGKWVAEIREPRKRTRKWLGTFATAEEAAKAYDRAALILYGPRAQLNLQRSPASTAAGNRPDFPCSAAAAAATTASSSTATLRPLLPRPAGFHYFPMLPPTLSAASATASYNYPPALLYGGETNNATTALPPPPTEIASSRDVQAGGSLLSMSQSCPPVMTAESAPPLVSTPPPWPYDDDFDVAASCLWDDDDATNPSADGFCRAAHPSRHRRLRQRSNHGIGGCEANPRHRPPPIYVTALRLFLSRISYTACRSLAHCRPWWELLDLSAFVRPDFLSDAASRLRKNLGYFRVNYIALLAAALAISLLSHPFSLLLLLALLAAWVFLYLFRPADADPLVLFRHNLSDQEIIAGLVLLTLLVVFLTSIGSLIVSALMVGAAVVCVHVAFRVPEDLFLDDQDSTIPAGGFLSFLSGAAASSGTAIRI</sequence>
<dbReference type="FunFam" id="3.30.730.10:FF:000001">
    <property type="entry name" value="Ethylene-responsive transcription factor 2"/>
    <property type="match status" value="1"/>
</dbReference>
<dbReference type="PROSITE" id="PS51032">
    <property type="entry name" value="AP2_ERF"/>
    <property type="match status" value="1"/>
</dbReference>
<keyword evidence="9 14" id="KW-0472">Membrane</keyword>
<dbReference type="Proteomes" id="UP000734854">
    <property type="component" value="Unassembled WGS sequence"/>
</dbReference>
<dbReference type="EMBL" id="JACMSC010000015">
    <property type="protein sequence ID" value="KAG6486313.1"/>
    <property type="molecule type" value="Genomic_DNA"/>
</dbReference>
<dbReference type="InterPro" id="IPR004895">
    <property type="entry name" value="Prenylated_rab_accept_PRA1"/>
</dbReference>
<evidence type="ECO:0000256" key="5">
    <source>
        <dbReference type="ARBA" id="ARBA00022692"/>
    </source>
</evidence>
<evidence type="ECO:0000313" key="17">
    <source>
        <dbReference type="Proteomes" id="UP000734854"/>
    </source>
</evidence>
<dbReference type="InterPro" id="IPR001471">
    <property type="entry name" value="AP2/ERF_dom"/>
</dbReference>
<dbReference type="GO" id="GO:0016192">
    <property type="term" value="P:vesicle-mediated transport"/>
    <property type="evidence" value="ECO:0007669"/>
    <property type="project" value="UniProtKB-ARBA"/>
</dbReference>
<dbReference type="InterPro" id="IPR016177">
    <property type="entry name" value="DNA-bd_dom_sf"/>
</dbReference>
<keyword evidence="17" id="KW-1185">Reference proteome</keyword>
<feature type="compositionally biased region" description="Low complexity" evidence="13">
    <location>
        <begin position="18"/>
        <end position="28"/>
    </location>
</feature>
<dbReference type="Gene3D" id="3.30.730.10">
    <property type="entry name" value="AP2/ERF domain"/>
    <property type="match status" value="1"/>
</dbReference>
<comment type="subcellular location">
    <subcellularLocation>
        <location evidence="3">Membrane</location>
        <topology evidence="3">Multi-pass membrane protein</topology>
    </subcellularLocation>
    <subcellularLocation>
        <location evidence="2">Nucleus</location>
    </subcellularLocation>
</comment>
<evidence type="ECO:0000259" key="15">
    <source>
        <dbReference type="PROSITE" id="PS51032"/>
    </source>
</evidence>
<keyword evidence="5 14" id="KW-0812">Transmembrane</keyword>
<evidence type="ECO:0000256" key="11">
    <source>
        <dbReference type="ARBA" id="ARBA00023242"/>
    </source>
</evidence>
<dbReference type="AlphaFoldDB" id="A0A8J5FKS6"/>
<comment type="caution">
    <text evidence="16">The sequence shown here is derived from an EMBL/GenBank/DDBJ whole genome shotgun (WGS) entry which is preliminary data.</text>
</comment>
<keyword evidence="7" id="KW-0805">Transcription regulation</keyword>
<proteinExistence type="inferred from homology"/>
<organism evidence="16 17">
    <name type="scientific">Zingiber officinale</name>
    <name type="common">Ginger</name>
    <name type="synonym">Amomum zingiber</name>
    <dbReference type="NCBI Taxonomy" id="94328"/>
    <lineage>
        <taxon>Eukaryota</taxon>
        <taxon>Viridiplantae</taxon>
        <taxon>Streptophyta</taxon>
        <taxon>Embryophyta</taxon>
        <taxon>Tracheophyta</taxon>
        <taxon>Spermatophyta</taxon>
        <taxon>Magnoliopsida</taxon>
        <taxon>Liliopsida</taxon>
        <taxon>Zingiberales</taxon>
        <taxon>Zingiberaceae</taxon>
        <taxon>Zingiber</taxon>
    </lineage>
</organism>
<evidence type="ECO:0000256" key="6">
    <source>
        <dbReference type="ARBA" id="ARBA00022989"/>
    </source>
</evidence>
<keyword evidence="11" id="KW-0539">Nucleus</keyword>
<evidence type="ECO:0000256" key="4">
    <source>
        <dbReference type="ARBA" id="ARBA00006483"/>
    </source>
</evidence>
<dbReference type="SMART" id="SM00380">
    <property type="entry name" value="AP2"/>
    <property type="match status" value="1"/>
</dbReference>
<feature type="region of interest" description="Disordered" evidence="13">
    <location>
        <begin position="1"/>
        <end position="53"/>
    </location>
</feature>
<evidence type="ECO:0000256" key="8">
    <source>
        <dbReference type="ARBA" id="ARBA00023125"/>
    </source>
</evidence>
<dbReference type="CDD" id="cd00018">
    <property type="entry name" value="AP2"/>
    <property type="match status" value="1"/>
</dbReference>
<comment type="function">
    <text evidence="1">May be involved in both secretory and endocytic intracellular trafficking in the endosomal/prevacuolar compartments.</text>
</comment>
<evidence type="ECO:0000256" key="14">
    <source>
        <dbReference type="SAM" id="Phobius"/>
    </source>
</evidence>
<keyword evidence="8" id="KW-0238">DNA-binding</keyword>
<feature type="region of interest" description="Disordered" evidence="13">
    <location>
        <begin position="183"/>
        <end position="209"/>
    </location>
</feature>
<evidence type="ECO:0000256" key="12">
    <source>
        <dbReference type="ARBA" id="ARBA00024343"/>
    </source>
</evidence>
<dbReference type="GO" id="GO:0003700">
    <property type="term" value="F:DNA-binding transcription factor activity"/>
    <property type="evidence" value="ECO:0007669"/>
    <property type="project" value="InterPro"/>
</dbReference>
<dbReference type="GO" id="GO:0005783">
    <property type="term" value="C:endoplasmic reticulum"/>
    <property type="evidence" value="ECO:0007669"/>
    <property type="project" value="UniProtKB-ARBA"/>
</dbReference>
<dbReference type="SUPFAM" id="SSF54171">
    <property type="entry name" value="DNA-binding domain"/>
    <property type="match status" value="1"/>
</dbReference>
<evidence type="ECO:0000256" key="7">
    <source>
        <dbReference type="ARBA" id="ARBA00023015"/>
    </source>
</evidence>
<evidence type="ECO:0000256" key="10">
    <source>
        <dbReference type="ARBA" id="ARBA00023163"/>
    </source>
</evidence>
<dbReference type="Pfam" id="PF00847">
    <property type="entry name" value="AP2"/>
    <property type="match status" value="1"/>
</dbReference>
<keyword evidence="10" id="KW-0804">Transcription</keyword>
<dbReference type="PANTHER" id="PTHR31241">
    <property type="entry name" value="DEHYDRATION-RESPONSIVE ELEMENT-BINDING PROTEIN 2C"/>
    <property type="match status" value="1"/>
</dbReference>